<sequence length="551" mass="57311">MSFSGTAFSGTAIEQRGKEERALKAFLAFSVIASLGIHASVLASGIVNNILNLGQEIDKEPIEVAIIETPAPKPIEKPIEPVKPVQQAPKPKIVEPIKPLVQQPPPVLPKPPVLPPVVPKPIVPPKQTVVVPKPPVQPKRTVVVTKPVVPPPKIVTPPVEKPELKPLPKIPDPAPPQPEQNLTQTLPPLRTPREIPPLRTPREIPPAGGGGGGGGGNSPRIATGSGEGTVRSGTGTGTGIGTGSGSGIGSGTGSGIGSGSGSGIGSGTGSGIGSGTGSGIGSGTGSGIGSGTGSGRSPKTEVAARPKPKIPAPTQLDFAECIKCDIKYPEKSKQRGVEGRPGVAFDIDKNGNVKNVRLISPSGHKELDNALVDSAKDFKLNSGAAGRQNVQLFANFAIQGSRTNQEAQQRQRERQERLEAQRKRQQESEQRSREAVNEQENSGRKRRALSTPPETAPLTTPDTGITGGQDTPRTPILPSSGQVTPQPPTLNPPLEQNSSSEQNGEQPSGQRKRRSLGTSDNLNNSGDQLRLPQNPSLPSEQVPSDSSGNNQ</sequence>
<dbReference type="InterPro" id="IPR037682">
    <property type="entry name" value="TonB_C"/>
</dbReference>
<evidence type="ECO:0000256" key="5">
    <source>
        <dbReference type="SAM" id="MobiDB-lite"/>
    </source>
</evidence>
<feature type="region of interest" description="Disordered" evidence="5">
    <location>
        <begin position="400"/>
        <end position="551"/>
    </location>
</feature>
<evidence type="ECO:0000259" key="7">
    <source>
        <dbReference type="PROSITE" id="PS52015"/>
    </source>
</evidence>
<evidence type="ECO:0000256" key="4">
    <source>
        <dbReference type="ARBA" id="ARBA00023136"/>
    </source>
</evidence>
<feature type="compositionally biased region" description="Gly residues" evidence="5">
    <location>
        <begin position="234"/>
        <end position="294"/>
    </location>
</feature>
<dbReference type="InterPro" id="IPR006260">
    <property type="entry name" value="TonB/TolA_C"/>
</dbReference>
<dbReference type="PRINTS" id="PR01217">
    <property type="entry name" value="PRICHEXTENSN"/>
</dbReference>
<dbReference type="Gene3D" id="3.30.1150.10">
    <property type="match status" value="1"/>
</dbReference>
<keyword evidence="9" id="KW-1185">Reference proteome</keyword>
<keyword evidence="3 6" id="KW-1133">Transmembrane helix</keyword>
<evidence type="ECO:0000256" key="2">
    <source>
        <dbReference type="ARBA" id="ARBA00022692"/>
    </source>
</evidence>
<dbReference type="KEGG" id="bsen:DP114_17065"/>
<dbReference type="Pfam" id="PF03544">
    <property type="entry name" value="TonB_C"/>
    <property type="match status" value="1"/>
</dbReference>
<keyword evidence="4 6" id="KW-0472">Membrane</keyword>
<evidence type="ECO:0000313" key="8">
    <source>
        <dbReference type="EMBL" id="QDL09385.1"/>
    </source>
</evidence>
<feature type="compositionally biased region" description="Polar residues" evidence="5">
    <location>
        <begin position="516"/>
        <end position="551"/>
    </location>
</feature>
<feature type="compositionally biased region" description="Polar residues" evidence="5">
    <location>
        <begin position="457"/>
        <end position="484"/>
    </location>
</feature>
<dbReference type="RefSeq" id="WP_171976647.1">
    <property type="nucleotide sequence ID" value="NZ_CAWOXK010000001.1"/>
</dbReference>
<dbReference type="NCBIfam" id="TIGR01352">
    <property type="entry name" value="tonB_Cterm"/>
    <property type="match status" value="1"/>
</dbReference>
<evidence type="ECO:0000256" key="3">
    <source>
        <dbReference type="ARBA" id="ARBA00022989"/>
    </source>
</evidence>
<dbReference type="PROSITE" id="PS52015">
    <property type="entry name" value="TONB_CTD"/>
    <property type="match status" value="1"/>
</dbReference>
<comment type="subcellular location">
    <subcellularLocation>
        <location evidence="1">Membrane</location>
        <topology evidence="1">Single-pass membrane protein</topology>
    </subcellularLocation>
</comment>
<protein>
    <recommendedName>
        <fullName evidence="7">TonB C-terminal domain-containing protein</fullName>
    </recommendedName>
</protein>
<keyword evidence="2 6" id="KW-0812">Transmembrane</keyword>
<feature type="compositionally biased region" description="Gly residues" evidence="5">
    <location>
        <begin position="207"/>
        <end position="217"/>
    </location>
</feature>
<proteinExistence type="predicted"/>
<evidence type="ECO:0000256" key="6">
    <source>
        <dbReference type="SAM" id="Phobius"/>
    </source>
</evidence>
<evidence type="ECO:0000256" key="1">
    <source>
        <dbReference type="ARBA" id="ARBA00004167"/>
    </source>
</evidence>
<feature type="domain" description="TonB C-terminal" evidence="7">
    <location>
        <begin position="313"/>
        <end position="405"/>
    </location>
</feature>
<accession>A0A856MDK9</accession>
<feature type="region of interest" description="Disordered" evidence="5">
    <location>
        <begin position="155"/>
        <end position="312"/>
    </location>
</feature>
<dbReference type="GO" id="GO:0055085">
    <property type="term" value="P:transmembrane transport"/>
    <property type="evidence" value="ECO:0007669"/>
    <property type="project" value="InterPro"/>
</dbReference>
<dbReference type="AlphaFoldDB" id="A0A856MDK9"/>
<organism evidence="8 9">
    <name type="scientific">Brasilonema sennae CENA114</name>
    <dbReference type="NCBI Taxonomy" id="415709"/>
    <lineage>
        <taxon>Bacteria</taxon>
        <taxon>Bacillati</taxon>
        <taxon>Cyanobacteriota</taxon>
        <taxon>Cyanophyceae</taxon>
        <taxon>Nostocales</taxon>
        <taxon>Scytonemataceae</taxon>
        <taxon>Brasilonema</taxon>
        <taxon>Bromeliae group (in: Brasilonema)</taxon>
    </lineage>
</organism>
<gene>
    <name evidence="8" type="ORF">DP114_17065</name>
</gene>
<feature type="compositionally biased region" description="Polar residues" evidence="5">
    <location>
        <begin position="494"/>
        <end position="509"/>
    </location>
</feature>
<feature type="compositionally biased region" description="Basic and acidic residues" evidence="5">
    <location>
        <begin position="409"/>
        <end position="436"/>
    </location>
</feature>
<dbReference type="Proteomes" id="UP000503129">
    <property type="component" value="Chromosome"/>
</dbReference>
<evidence type="ECO:0000313" key="9">
    <source>
        <dbReference type="Proteomes" id="UP000503129"/>
    </source>
</evidence>
<dbReference type="SUPFAM" id="SSF74653">
    <property type="entry name" value="TolA/TonB C-terminal domain"/>
    <property type="match status" value="1"/>
</dbReference>
<feature type="transmembrane region" description="Helical" evidence="6">
    <location>
        <begin position="25"/>
        <end position="47"/>
    </location>
</feature>
<reference evidence="8 9" key="1">
    <citation type="submission" date="2018-06" db="EMBL/GenBank/DDBJ databases">
        <title>Comparative genomics of Brasilonema spp. strains.</title>
        <authorList>
            <person name="Alvarenga D.O."/>
            <person name="Fiore M.F."/>
            <person name="Varani A.M."/>
        </authorList>
    </citation>
    <scope>NUCLEOTIDE SEQUENCE [LARGE SCALE GENOMIC DNA]</scope>
    <source>
        <strain evidence="8 9">CENA114</strain>
    </source>
</reference>
<name>A0A856MDK9_9CYAN</name>
<dbReference type="EMBL" id="CP030118">
    <property type="protein sequence ID" value="QDL09385.1"/>
    <property type="molecule type" value="Genomic_DNA"/>
</dbReference>
<dbReference type="GO" id="GO:0016020">
    <property type="term" value="C:membrane"/>
    <property type="evidence" value="ECO:0007669"/>
    <property type="project" value="UniProtKB-SubCell"/>
</dbReference>
<feature type="compositionally biased region" description="Pro residues" evidence="5">
    <location>
        <begin position="168"/>
        <end position="178"/>
    </location>
</feature>